<dbReference type="Proteomes" id="UP000298416">
    <property type="component" value="Unassembled WGS sequence"/>
</dbReference>
<dbReference type="InterPro" id="IPR017972">
    <property type="entry name" value="Cyt_P450_CS"/>
</dbReference>
<dbReference type="PRINTS" id="PR00385">
    <property type="entry name" value="P450"/>
</dbReference>
<reference evidence="10" key="1">
    <citation type="submission" date="2018-01" db="EMBL/GenBank/DDBJ databases">
        <authorList>
            <person name="Mao J.F."/>
        </authorList>
    </citation>
    <scope>NUCLEOTIDE SEQUENCE</scope>
    <source>
        <strain evidence="10">Huo1</strain>
        <tissue evidence="10">Leaf</tissue>
    </source>
</reference>
<comment type="caution">
    <text evidence="10">The sequence shown here is derived from an EMBL/GenBank/DDBJ whole genome shotgun (WGS) entry which is preliminary data.</text>
</comment>
<evidence type="ECO:0000256" key="6">
    <source>
        <dbReference type="ARBA" id="ARBA00023002"/>
    </source>
</evidence>
<comment type="cofactor">
    <cofactor evidence="1 8">
        <name>heme</name>
        <dbReference type="ChEBI" id="CHEBI:30413"/>
    </cofactor>
</comment>
<dbReference type="PANTHER" id="PTHR47955:SF15">
    <property type="entry name" value="CYTOCHROME P450 71A2-LIKE"/>
    <property type="match status" value="1"/>
</dbReference>
<keyword evidence="5 8" id="KW-0479">Metal-binding</keyword>
<dbReference type="GO" id="GO:0016114">
    <property type="term" value="P:terpenoid biosynthetic process"/>
    <property type="evidence" value="ECO:0007669"/>
    <property type="project" value="UniProtKB-ARBA"/>
</dbReference>
<keyword evidence="7 8" id="KW-0408">Iron</keyword>
<accession>A0A8X8ZH02</accession>
<evidence type="ECO:0000256" key="4">
    <source>
        <dbReference type="ARBA" id="ARBA00022617"/>
    </source>
</evidence>
<evidence type="ECO:0000256" key="3">
    <source>
        <dbReference type="ARBA" id="ARBA00010617"/>
    </source>
</evidence>
<dbReference type="GO" id="GO:0020037">
    <property type="term" value="F:heme binding"/>
    <property type="evidence" value="ECO:0007669"/>
    <property type="project" value="InterPro"/>
</dbReference>
<dbReference type="InterPro" id="IPR002401">
    <property type="entry name" value="Cyt_P450_E_grp-I"/>
</dbReference>
<evidence type="ECO:0000256" key="2">
    <source>
        <dbReference type="ARBA" id="ARBA00004167"/>
    </source>
</evidence>
<protein>
    <submittedName>
        <fullName evidence="10">Uncharacterized protein</fullName>
    </submittedName>
</protein>
<dbReference type="EMBL" id="PNBA02000013">
    <property type="protein sequence ID" value="KAG6404323.1"/>
    <property type="molecule type" value="Genomic_DNA"/>
</dbReference>
<gene>
    <name evidence="10" type="ORF">SASPL_136569</name>
</gene>
<evidence type="ECO:0000256" key="1">
    <source>
        <dbReference type="ARBA" id="ARBA00001971"/>
    </source>
</evidence>
<evidence type="ECO:0000256" key="8">
    <source>
        <dbReference type="PIRSR" id="PIRSR602401-1"/>
    </source>
</evidence>
<dbReference type="InterPro" id="IPR001128">
    <property type="entry name" value="Cyt_P450"/>
</dbReference>
<dbReference type="CDD" id="cd11072">
    <property type="entry name" value="CYP71-like"/>
    <property type="match status" value="1"/>
</dbReference>
<evidence type="ECO:0000256" key="9">
    <source>
        <dbReference type="RuleBase" id="RU000461"/>
    </source>
</evidence>
<evidence type="ECO:0000313" key="10">
    <source>
        <dbReference type="EMBL" id="KAG6404323.1"/>
    </source>
</evidence>
<dbReference type="InterPro" id="IPR036396">
    <property type="entry name" value="Cyt_P450_sf"/>
</dbReference>
<dbReference type="Pfam" id="PF00067">
    <property type="entry name" value="p450"/>
    <property type="match status" value="2"/>
</dbReference>
<dbReference type="GO" id="GO:0016712">
    <property type="term" value="F:oxidoreductase activity, acting on paired donors, with incorporation or reduction of molecular oxygen, reduced flavin or flavoprotein as one donor, and incorporation of one atom of oxygen"/>
    <property type="evidence" value="ECO:0007669"/>
    <property type="project" value="UniProtKB-ARBA"/>
</dbReference>
<feature type="binding site" description="axial binding residue" evidence="8">
    <location>
        <position position="404"/>
    </location>
    <ligand>
        <name>heme</name>
        <dbReference type="ChEBI" id="CHEBI:30413"/>
    </ligand>
    <ligandPart>
        <name>Fe</name>
        <dbReference type="ChEBI" id="CHEBI:18248"/>
    </ligandPart>
</feature>
<organism evidence="10">
    <name type="scientific">Salvia splendens</name>
    <name type="common">Scarlet sage</name>
    <dbReference type="NCBI Taxonomy" id="180675"/>
    <lineage>
        <taxon>Eukaryota</taxon>
        <taxon>Viridiplantae</taxon>
        <taxon>Streptophyta</taxon>
        <taxon>Embryophyta</taxon>
        <taxon>Tracheophyta</taxon>
        <taxon>Spermatophyta</taxon>
        <taxon>Magnoliopsida</taxon>
        <taxon>eudicotyledons</taxon>
        <taxon>Gunneridae</taxon>
        <taxon>Pentapetalae</taxon>
        <taxon>asterids</taxon>
        <taxon>lamiids</taxon>
        <taxon>Lamiales</taxon>
        <taxon>Lamiaceae</taxon>
        <taxon>Nepetoideae</taxon>
        <taxon>Mentheae</taxon>
        <taxon>Salviinae</taxon>
        <taxon>Salvia</taxon>
        <taxon>Salvia subgen. Calosphace</taxon>
        <taxon>core Calosphace</taxon>
    </lineage>
</organism>
<proteinExistence type="inferred from homology"/>
<dbReference type="AlphaFoldDB" id="A0A8X8ZH02"/>
<dbReference type="GO" id="GO:0005506">
    <property type="term" value="F:iron ion binding"/>
    <property type="evidence" value="ECO:0007669"/>
    <property type="project" value="InterPro"/>
</dbReference>
<name>A0A8X8ZH02_SALSN</name>
<keyword evidence="11" id="KW-1185">Reference proteome</keyword>
<keyword evidence="6 9" id="KW-0560">Oxidoreductase</keyword>
<reference evidence="10" key="2">
    <citation type="submission" date="2020-08" db="EMBL/GenBank/DDBJ databases">
        <title>Plant Genome Project.</title>
        <authorList>
            <person name="Zhang R.-G."/>
        </authorList>
    </citation>
    <scope>NUCLEOTIDE SEQUENCE</scope>
    <source>
        <strain evidence="10">Huo1</strain>
        <tissue evidence="10">Leaf</tissue>
    </source>
</reference>
<keyword evidence="4 8" id="KW-0349">Heme</keyword>
<dbReference type="PANTHER" id="PTHR47955">
    <property type="entry name" value="CYTOCHROME P450 FAMILY 71 PROTEIN"/>
    <property type="match status" value="1"/>
</dbReference>
<dbReference type="SUPFAM" id="SSF48264">
    <property type="entry name" value="Cytochrome P450"/>
    <property type="match status" value="1"/>
</dbReference>
<evidence type="ECO:0000313" key="11">
    <source>
        <dbReference type="Proteomes" id="UP000298416"/>
    </source>
</evidence>
<keyword evidence="9" id="KW-0503">Monooxygenase</keyword>
<dbReference type="Gene3D" id="1.10.630.10">
    <property type="entry name" value="Cytochrome P450"/>
    <property type="match status" value="2"/>
</dbReference>
<dbReference type="PRINTS" id="PR00463">
    <property type="entry name" value="EP450I"/>
</dbReference>
<dbReference type="GO" id="GO:0016020">
    <property type="term" value="C:membrane"/>
    <property type="evidence" value="ECO:0007669"/>
    <property type="project" value="UniProtKB-SubCell"/>
</dbReference>
<comment type="similarity">
    <text evidence="3 9">Belongs to the cytochrome P450 family.</text>
</comment>
<evidence type="ECO:0000256" key="5">
    <source>
        <dbReference type="ARBA" id="ARBA00022723"/>
    </source>
</evidence>
<comment type="subcellular location">
    <subcellularLocation>
        <location evidence="2">Membrane</location>
        <topology evidence="2">Single-pass membrane protein</topology>
    </subcellularLocation>
</comment>
<sequence length="458" mass="51751">MLNFHHKEIDLHPFLLLSITLFSLYLLKKWLSKKPSTKRLPPSPPRLPILGNLHQLRPLTHQALRSLGAKHGPLMLLHFGKHPVLVAQSADAASEILKKHDLMFADKPCSRTTSRLFYNLKDISLAPYGEYWRSLKSLCVVQLLSNKMVQSFNSIREEEAALLMGKISSCCFSRSRVNLSALFKILTNDVVCRAAFGRKYSEEEAGKRFMMLLKELQELLGKSIGIGEFIPWLSWINRVNGFNDRVDKVAEEVDGFLEMVVEEHLNEGCGGERRVNFVDILLGVYNDNRNNSGEKIGRDSVKGVILDHEDLGGMRYLKAVVKETMRLHPPLPLLARVARGDVEVMGYDVECGTMVILNPWAIGRDPASWDEPEMFRPERFLDSCVDFKGSDLELIPFGAGRRGCPGMAFAMASVELVLANLVKRFEWELDEDLDVIEQPGTTIHRKYPLLALATHSNL</sequence>
<evidence type="ECO:0000256" key="7">
    <source>
        <dbReference type="ARBA" id="ARBA00023004"/>
    </source>
</evidence>
<dbReference type="PROSITE" id="PS00086">
    <property type="entry name" value="CYTOCHROME_P450"/>
    <property type="match status" value="1"/>
</dbReference>